<protein>
    <submittedName>
        <fullName evidence="1">Uncharacterized protein</fullName>
    </submittedName>
</protein>
<proteinExistence type="predicted"/>
<evidence type="ECO:0000313" key="1">
    <source>
        <dbReference type="EMBL" id="MCH91698.1"/>
    </source>
</evidence>
<reference evidence="1 2" key="1">
    <citation type="journal article" date="2018" name="Front. Plant Sci.">
        <title>Red Clover (Trifolium pratense) and Zigzag Clover (T. medium) - A Picture of Genomic Similarities and Differences.</title>
        <authorList>
            <person name="Dluhosova J."/>
            <person name="Istvanek J."/>
            <person name="Nedelnik J."/>
            <person name="Repkova J."/>
        </authorList>
    </citation>
    <scope>NUCLEOTIDE SEQUENCE [LARGE SCALE GENOMIC DNA]</scope>
    <source>
        <strain evidence="2">cv. 10/8</strain>
        <tissue evidence="1">Leaf</tissue>
    </source>
</reference>
<accession>A0A392MYC8</accession>
<name>A0A392MYC8_9FABA</name>
<comment type="caution">
    <text evidence="1">The sequence shown here is derived from an EMBL/GenBank/DDBJ whole genome shotgun (WGS) entry which is preliminary data.</text>
</comment>
<dbReference type="AlphaFoldDB" id="A0A392MYC8"/>
<dbReference type="Proteomes" id="UP000265520">
    <property type="component" value="Unassembled WGS sequence"/>
</dbReference>
<dbReference type="EMBL" id="LXQA010020982">
    <property type="protein sequence ID" value="MCH91698.1"/>
    <property type="molecule type" value="Genomic_DNA"/>
</dbReference>
<gene>
    <name evidence="1" type="ORF">A2U01_0012627</name>
</gene>
<sequence>MCGVDPWLRDESNPFITSVCDDKYARLRVADLITPGQDKWNEELIQRIFNQRDVAEILKIPVTLLQNKDAPIWRFSNNERHINEASGYVELVFTLIHELDKENMVQVAMILWTIWWWRTQKCWNDTLPSVLYVNSRAKEALDDRVRVRITLTQHRTVATLTEQQNWIKPQQGTLKCNVDAVCYVAENKY</sequence>
<evidence type="ECO:0000313" key="2">
    <source>
        <dbReference type="Proteomes" id="UP000265520"/>
    </source>
</evidence>
<keyword evidence="2" id="KW-1185">Reference proteome</keyword>
<organism evidence="1 2">
    <name type="scientific">Trifolium medium</name>
    <dbReference type="NCBI Taxonomy" id="97028"/>
    <lineage>
        <taxon>Eukaryota</taxon>
        <taxon>Viridiplantae</taxon>
        <taxon>Streptophyta</taxon>
        <taxon>Embryophyta</taxon>
        <taxon>Tracheophyta</taxon>
        <taxon>Spermatophyta</taxon>
        <taxon>Magnoliopsida</taxon>
        <taxon>eudicotyledons</taxon>
        <taxon>Gunneridae</taxon>
        <taxon>Pentapetalae</taxon>
        <taxon>rosids</taxon>
        <taxon>fabids</taxon>
        <taxon>Fabales</taxon>
        <taxon>Fabaceae</taxon>
        <taxon>Papilionoideae</taxon>
        <taxon>50 kb inversion clade</taxon>
        <taxon>NPAAA clade</taxon>
        <taxon>Hologalegina</taxon>
        <taxon>IRL clade</taxon>
        <taxon>Trifolieae</taxon>
        <taxon>Trifolium</taxon>
    </lineage>
</organism>